<name>A0A6A5BL10_NAEFO</name>
<gene>
    <name evidence="2" type="ORF">FDP41_006342</name>
</gene>
<dbReference type="Proteomes" id="UP000444721">
    <property type="component" value="Unassembled WGS sequence"/>
</dbReference>
<evidence type="ECO:0000313" key="3">
    <source>
        <dbReference type="Proteomes" id="UP000444721"/>
    </source>
</evidence>
<dbReference type="OMA" id="AEPNQMM"/>
<keyword evidence="1" id="KW-0812">Transmembrane</keyword>
<comment type="caution">
    <text evidence="2">The sequence shown here is derived from an EMBL/GenBank/DDBJ whole genome shotgun (WGS) entry which is preliminary data.</text>
</comment>
<proteinExistence type="predicted"/>
<keyword evidence="3" id="KW-1185">Reference proteome</keyword>
<organism evidence="2 3">
    <name type="scientific">Naegleria fowleri</name>
    <name type="common">Brain eating amoeba</name>
    <dbReference type="NCBI Taxonomy" id="5763"/>
    <lineage>
        <taxon>Eukaryota</taxon>
        <taxon>Discoba</taxon>
        <taxon>Heterolobosea</taxon>
        <taxon>Tetramitia</taxon>
        <taxon>Eutetramitia</taxon>
        <taxon>Vahlkampfiidae</taxon>
        <taxon>Naegleria</taxon>
    </lineage>
</organism>
<dbReference type="OrthoDB" id="10250993at2759"/>
<dbReference type="VEuPathDB" id="AmoebaDB:NF0100330"/>
<sequence>MAPTSSSTSSSTSSLSLWESILNALKQHKGLAAVLGTTAASVVGFLLYSVFSKNKSTKKLAVSIKNTTAEKKPTKEAAITEPAEPEFILYDEADAVPSTQSWKNYSHKKIGISFKMPTRYEVEVHSQGPITTITLVDTSNMNMMMMGGDPNATMITIEDVPPELDIKQYLKNNISALAQTQVPFKVEEEKDNVKVNGIPACQMISELSGQQKVKIFAVAFKNPLDTSKVFMVQHICTDLKTFSTKIEQTKNLIRTVKLQKAELYGKVSYRNDKLGYILHLPSTSFLATGNANDRALYLTGKDVQTYLFNYSKDELIDREIVIISNGSVDFETFLQEQKQSHASKDKYHNVGHMKIGTCNGEIITYSAKCNSYVASEKEKADVQHAYDFIEVYFQRGSNVYTILGRSLPQVSEKFNVEFVTMIKKMKFFDEVDPAGTEHLIYENTEFNFKISQPVSLQSIVKENSSDNPVVTLLTQGDESSLPLETMVTIAEPNQMMPVSDLDSLVQLVKAELQMVQLYSGGAPVEIKRDEIIKLKDGSDAFSMVYVMADGMTGENLVMHQTGLLLPSKKIVSIKSYTYQPMYNENVKHLFDEIHSSFRSK</sequence>
<dbReference type="AlphaFoldDB" id="A0A6A5BL10"/>
<dbReference type="EMBL" id="VFQX01000051">
    <property type="protein sequence ID" value="KAF0974868.1"/>
    <property type="molecule type" value="Genomic_DNA"/>
</dbReference>
<feature type="transmembrane region" description="Helical" evidence="1">
    <location>
        <begin position="30"/>
        <end position="51"/>
    </location>
</feature>
<dbReference type="Gene3D" id="3.40.1000.10">
    <property type="entry name" value="Mog1/PsbP, alpha/beta/alpha sandwich"/>
    <property type="match status" value="1"/>
</dbReference>
<dbReference type="VEuPathDB" id="AmoebaDB:FDP41_006342"/>
<evidence type="ECO:0000313" key="2">
    <source>
        <dbReference type="EMBL" id="KAF0974868.1"/>
    </source>
</evidence>
<evidence type="ECO:0000256" key="1">
    <source>
        <dbReference type="SAM" id="Phobius"/>
    </source>
</evidence>
<accession>A0A6A5BL10</accession>
<protein>
    <submittedName>
        <fullName evidence="2">Uncharacterized protein</fullName>
    </submittedName>
</protein>
<dbReference type="VEuPathDB" id="AmoebaDB:NfTy_076480"/>
<keyword evidence="1" id="KW-0472">Membrane</keyword>
<reference evidence="2 3" key="1">
    <citation type="journal article" date="2019" name="Sci. Rep.">
        <title>Nanopore sequencing improves the draft genome of the human pathogenic amoeba Naegleria fowleri.</title>
        <authorList>
            <person name="Liechti N."/>
            <person name="Schurch N."/>
            <person name="Bruggmann R."/>
            <person name="Wittwer M."/>
        </authorList>
    </citation>
    <scope>NUCLEOTIDE SEQUENCE [LARGE SCALE GENOMIC DNA]</scope>
    <source>
        <strain evidence="2 3">ATCC 30894</strain>
    </source>
</reference>
<dbReference type="GeneID" id="68113560"/>
<dbReference type="RefSeq" id="XP_044559581.1">
    <property type="nucleotide sequence ID" value="XM_044709967.1"/>
</dbReference>
<keyword evidence="1" id="KW-1133">Transmembrane helix</keyword>